<dbReference type="CDD" id="cd01173">
    <property type="entry name" value="pyridoxal_pyridoxamine_kinase"/>
    <property type="match status" value="1"/>
</dbReference>
<dbReference type="AlphaFoldDB" id="A0A6A6TV06"/>
<comment type="similarity">
    <text evidence="1">Belongs to the pyridoxine kinase family.</text>
</comment>
<keyword evidence="5 9" id="KW-0418">Kinase</keyword>
<dbReference type="SUPFAM" id="SSF53613">
    <property type="entry name" value="Ribokinase-like"/>
    <property type="match status" value="1"/>
</dbReference>
<dbReference type="EMBL" id="MU004288">
    <property type="protein sequence ID" value="KAF2662997.1"/>
    <property type="molecule type" value="Genomic_DNA"/>
</dbReference>
<keyword evidence="6" id="KW-0067">ATP-binding</keyword>
<evidence type="ECO:0000256" key="5">
    <source>
        <dbReference type="ARBA" id="ARBA00022777"/>
    </source>
</evidence>
<evidence type="ECO:0000256" key="7">
    <source>
        <dbReference type="SAM" id="MobiDB-lite"/>
    </source>
</evidence>
<dbReference type="Pfam" id="PF08543">
    <property type="entry name" value="Phos_pyr_kin"/>
    <property type="match status" value="1"/>
</dbReference>
<gene>
    <name evidence="9" type="ORF">K491DRAFT_10790</name>
</gene>
<feature type="region of interest" description="Disordered" evidence="7">
    <location>
        <begin position="262"/>
        <end position="306"/>
    </location>
</feature>
<sequence>MWVKRSVSGPSVRGVNGYPADVSARAISDKKKSTIHTTSTLSDCSVSFHLCPIPSLPLIHSAMASETLIPDTRVLAIASHVVHGYVGNKMATFVMQSMGCDVSAINTVHYSNHTAYKQVKGTKTSAEQIEELYEGLRQSNLNTFDVLLTGYMPSADAVKAVGKIARDLKYNAVTKPGSFFWVLDPVMGDNGKLYIPEDVVPQYKRLLREADLILPNQFEAELLSDTTITDINSLAAAIQVLHKTYQIPHVIITSLRLTKDNRAVPSRTPSRTTSKHHTPSDSPNRNPETSHSSTGPTSNTLEPPAIDPSEIENLTIIGSTATSDFKPRLFRIDTPRLPLFFSGTGDMFAALTVSRLIEAVRASSSSSANLSSRVSWQSPDDLPADELPLAKACQKVLASMQAILAKTAAKCEREMSDWDARAEKEGCGTGEDDVQDRAQRRHLALMNASEVKVVRYVDALLDPPNLARFEARSVEERESGKVAEDVGSNKPDQFGVLSLGLGTGKEGAIQVVGEGDRKNAVGEDVGKDSVREAEESANEGTGKESESKKQELGGEQRPEGQKSDETKES</sequence>
<feature type="compositionally biased region" description="Basic and acidic residues" evidence="7">
    <location>
        <begin position="541"/>
        <end position="569"/>
    </location>
</feature>
<dbReference type="NCBIfam" id="TIGR00687">
    <property type="entry name" value="pyridox_kin"/>
    <property type="match status" value="1"/>
</dbReference>
<feature type="compositionally biased region" description="Polar residues" evidence="7">
    <location>
        <begin position="280"/>
        <end position="301"/>
    </location>
</feature>
<dbReference type="Proteomes" id="UP000799324">
    <property type="component" value="Unassembled WGS sequence"/>
</dbReference>
<proteinExistence type="inferred from homology"/>
<evidence type="ECO:0000259" key="8">
    <source>
        <dbReference type="Pfam" id="PF08543"/>
    </source>
</evidence>
<evidence type="ECO:0000256" key="6">
    <source>
        <dbReference type="ARBA" id="ARBA00022840"/>
    </source>
</evidence>
<dbReference type="InterPro" id="IPR029056">
    <property type="entry name" value="Ribokinase-like"/>
</dbReference>
<dbReference type="GO" id="GO:0009443">
    <property type="term" value="P:pyridoxal 5'-phosphate salvage"/>
    <property type="evidence" value="ECO:0007669"/>
    <property type="project" value="InterPro"/>
</dbReference>
<feature type="region of interest" description="Disordered" evidence="7">
    <location>
        <begin position="472"/>
        <end position="569"/>
    </location>
</feature>
<organism evidence="9 10">
    <name type="scientific">Lophiostoma macrostomum CBS 122681</name>
    <dbReference type="NCBI Taxonomy" id="1314788"/>
    <lineage>
        <taxon>Eukaryota</taxon>
        <taxon>Fungi</taxon>
        <taxon>Dikarya</taxon>
        <taxon>Ascomycota</taxon>
        <taxon>Pezizomycotina</taxon>
        <taxon>Dothideomycetes</taxon>
        <taxon>Pleosporomycetidae</taxon>
        <taxon>Pleosporales</taxon>
        <taxon>Lophiostomataceae</taxon>
        <taxon>Lophiostoma</taxon>
    </lineage>
</organism>
<evidence type="ECO:0000313" key="10">
    <source>
        <dbReference type="Proteomes" id="UP000799324"/>
    </source>
</evidence>
<evidence type="ECO:0000256" key="1">
    <source>
        <dbReference type="ARBA" id="ARBA00008805"/>
    </source>
</evidence>
<dbReference type="OrthoDB" id="2104723at2759"/>
<dbReference type="Gene3D" id="3.40.1190.20">
    <property type="match status" value="1"/>
</dbReference>
<dbReference type="GO" id="GO:0005829">
    <property type="term" value="C:cytosol"/>
    <property type="evidence" value="ECO:0007669"/>
    <property type="project" value="TreeGrafter"/>
</dbReference>
<dbReference type="PANTHER" id="PTHR10534:SF2">
    <property type="entry name" value="PYRIDOXAL KINASE"/>
    <property type="match status" value="1"/>
</dbReference>
<dbReference type="InterPro" id="IPR004625">
    <property type="entry name" value="PyrdxlKinase"/>
</dbReference>
<name>A0A6A6TV06_9PLEO</name>
<feature type="compositionally biased region" description="Basic and acidic residues" evidence="7">
    <location>
        <begin position="514"/>
        <end position="534"/>
    </location>
</feature>
<dbReference type="EC" id="2.7.1.35" evidence="2"/>
<reference evidence="9" key="1">
    <citation type="journal article" date="2020" name="Stud. Mycol.">
        <title>101 Dothideomycetes genomes: a test case for predicting lifestyles and emergence of pathogens.</title>
        <authorList>
            <person name="Haridas S."/>
            <person name="Albert R."/>
            <person name="Binder M."/>
            <person name="Bloem J."/>
            <person name="Labutti K."/>
            <person name="Salamov A."/>
            <person name="Andreopoulos B."/>
            <person name="Baker S."/>
            <person name="Barry K."/>
            <person name="Bills G."/>
            <person name="Bluhm B."/>
            <person name="Cannon C."/>
            <person name="Castanera R."/>
            <person name="Culley D."/>
            <person name="Daum C."/>
            <person name="Ezra D."/>
            <person name="Gonzalez J."/>
            <person name="Henrissat B."/>
            <person name="Kuo A."/>
            <person name="Liang C."/>
            <person name="Lipzen A."/>
            <person name="Lutzoni F."/>
            <person name="Magnuson J."/>
            <person name="Mondo S."/>
            <person name="Nolan M."/>
            <person name="Ohm R."/>
            <person name="Pangilinan J."/>
            <person name="Park H.-J."/>
            <person name="Ramirez L."/>
            <person name="Alfaro M."/>
            <person name="Sun H."/>
            <person name="Tritt A."/>
            <person name="Yoshinaga Y."/>
            <person name="Zwiers L.-H."/>
            <person name="Turgeon B."/>
            <person name="Goodwin S."/>
            <person name="Spatafora J."/>
            <person name="Crous P."/>
            <person name="Grigoriev I."/>
        </authorList>
    </citation>
    <scope>NUCLEOTIDE SEQUENCE</scope>
    <source>
        <strain evidence="9">CBS 122681</strain>
    </source>
</reference>
<dbReference type="GO" id="GO:0005524">
    <property type="term" value="F:ATP binding"/>
    <property type="evidence" value="ECO:0007669"/>
    <property type="project" value="UniProtKB-KW"/>
</dbReference>
<dbReference type="InterPro" id="IPR013749">
    <property type="entry name" value="PM/HMP-P_kinase-1"/>
</dbReference>
<evidence type="ECO:0000256" key="3">
    <source>
        <dbReference type="ARBA" id="ARBA00022679"/>
    </source>
</evidence>
<evidence type="ECO:0000256" key="2">
    <source>
        <dbReference type="ARBA" id="ARBA00012104"/>
    </source>
</evidence>
<keyword evidence="4" id="KW-0547">Nucleotide-binding</keyword>
<protein>
    <recommendedName>
        <fullName evidence="2">pyridoxal kinase</fullName>
        <ecNumber evidence="2">2.7.1.35</ecNumber>
    </recommendedName>
</protein>
<dbReference type="PANTHER" id="PTHR10534">
    <property type="entry name" value="PYRIDOXAL KINASE"/>
    <property type="match status" value="1"/>
</dbReference>
<keyword evidence="10" id="KW-1185">Reference proteome</keyword>
<feature type="domain" description="Pyridoxamine kinase/Phosphomethylpyrimidine kinase" evidence="8">
    <location>
        <begin position="102"/>
        <end position="262"/>
    </location>
</feature>
<evidence type="ECO:0000256" key="4">
    <source>
        <dbReference type="ARBA" id="ARBA00022741"/>
    </source>
</evidence>
<keyword evidence="3" id="KW-0808">Transferase</keyword>
<dbReference type="GO" id="GO:0008478">
    <property type="term" value="F:pyridoxal kinase activity"/>
    <property type="evidence" value="ECO:0007669"/>
    <property type="project" value="UniProtKB-EC"/>
</dbReference>
<evidence type="ECO:0000313" key="9">
    <source>
        <dbReference type="EMBL" id="KAF2662997.1"/>
    </source>
</evidence>
<accession>A0A6A6TV06</accession>
<feature type="compositionally biased region" description="Basic and acidic residues" evidence="7">
    <location>
        <begin position="472"/>
        <end position="484"/>
    </location>
</feature>